<keyword evidence="3 5" id="KW-1133">Transmembrane helix</keyword>
<feature type="non-terminal residue" evidence="6">
    <location>
        <position position="56"/>
    </location>
</feature>
<dbReference type="AlphaFoldDB" id="A0A9D2H5W6"/>
<organism evidence="6 7">
    <name type="scientific">Candidatus Microbacterium stercoravium</name>
    <dbReference type="NCBI Taxonomy" id="2838697"/>
    <lineage>
        <taxon>Bacteria</taxon>
        <taxon>Bacillati</taxon>
        <taxon>Actinomycetota</taxon>
        <taxon>Actinomycetes</taxon>
        <taxon>Micrococcales</taxon>
        <taxon>Microbacteriaceae</taxon>
        <taxon>Microbacterium</taxon>
    </lineage>
</organism>
<evidence type="ECO:0000256" key="4">
    <source>
        <dbReference type="ARBA" id="ARBA00023136"/>
    </source>
</evidence>
<evidence type="ECO:0000256" key="2">
    <source>
        <dbReference type="ARBA" id="ARBA00022692"/>
    </source>
</evidence>
<reference evidence="6" key="1">
    <citation type="journal article" date="2021" name="PeerJ">
        <title>Extensive microbial diversity within the chicken gut microbiome revealed by metagenomics and culture.</title>
        <authorList>
            <person name="Gilroy R."/>
            <person name="Ravi A."/>
            <person name="Getino M."/>
            <person name="Pursley I."/>
            <person name="Horton D.L."/>
            <person name="Alikhan N.F."/>
            <person name="Baker D."/>
            <person name="Gharbi K."/>
            <person name="Hall N."/>
            <person name="Watson M."/>
            <person name="Adriaenssens E.M."/>
            <person name="Foster-Nyarko E."/>
            <person name="Jarju S."/>
            <person name="Secka A."/>
            <person name="Antonio M."/>
            <person name="Oren A."/>
            <person name="Chaudhuri R.R."/>
            <person name="La Ragione R."/>
            <person name="Hildebrand F."/>
            <person name="Pallen M.J."/>
        </authorList>
    </citation>
    <scope>NUCLEOTIDE SEQUENCE</scope>
    <source>
        <strain evidence="6">ChiHjej8B7-3636</strain>
    </source>
</reference>
<dbReference type="Pfam" id="PF01925">
    <property type="entry name" value="TauE"/>
    <property type="match status" value="1"/>
</dbReference>
<proteinExistence type="inferred from homology"/>
<protein>
    <recommendedName>
        <fullName evidence="5">Probable membrane transporter protein</fullName>
    </recommendedName>
</protein>
<evidence type="ECO:0000256" key="1">
    <source>
        <dbReference type="ARBA" id="ARBA00004141"/>
    </source>
</evidence>
<keyword evidence="5" id="KW-1003">Cell membrane</keyword>
<feature type="transmembrane region" description="Helical" evidence="5">
    <location>
        <begin position="12"/>
        <end position="30"/>
    </location>
</feature>
<keyword evidence="4 5" id="KW-0472">Membrane</keyword>
<comment type="caution">
    <text evidence="6">The sequence shown here is derived from an EMBL/GenBank/DDBJ whole genome shotgun (WGS) entry which is preliminary data.</text>
</comment>
<keyword evidence="2 5" id="KW-0812">Transmembrane</keyword>
<evidence type="ECO:0000313" key="7">
    <source>
        <dbReference type="Proteomes" id="UP000824220"/>
    </source>
</evidence>
<comment type="similarity">
    <text evidence="5">Belongs to the 4-toluene sulfonate uptake permease (TSUP) (TC 2.A.102) family.</text>
</comment>
<comment type="subcellular location">
    <subcellularLocation>
        <location evidence="5">Cell membrane</location>
        <topology evidence="5">Multi-pass membrane protein</topology>
    </subcellularLocation>
    <subcellularLocation>
        <location evidence="1">Membrane</location>
        <topology evidence="1">Multi-pass membrane protein</topology>
    </subcellularLocation>
</comment>
<dbReference type="Proteomes" id="UP000824220">
    <property type="component" value="Unassembled WGS sequence"/>
</dbReference>
<name>A0A9D2H5W6_9MICO</name>
<evidence type="ECO:0000313" key="6">
    <source>
        <dbReference type="EMBL" id="HJA04286.1"/>
    </source>
</evidence>
<dbReference type="InterPro" id="IPR002781">
    <property type="entry name" value="TM_pro_TauE-like"/>
</dbReference>
<evidence type="ECO:0000256" key="5">
    <source>
        <dbReference type="RuleBase" id="RU363041"/>
    </source>
</evidence>
<dbReference type="EMBL" id="DXAM01000076">
    <property type="protein sequence ID" value="HJA04286.1"/>
    <property type="molecule type" value="Genomic_DNA"/>
</dbReference>
<sequence>MNAARARGPRALATFAVIGLISGFMSGLFGVGGGTVIVPLLVMIALFSQKVAAGTS</sequence>
<reference evidence="6" key="2">
    <citation type="submission" date="2021-04" db="EMBL/GenBank/DDBJ databases">
        <authorList>
            <person name="Gilroy R."/>
        </authorList>
    </citation>
    <scope>NUCLEOTIDE SEQUENCE</scope>
    <source>
        <strain evidence="6">ChiHjej8B7-3636</strain>
    </source>
</reference>
<dbReference type="GO" id="GO:0005886">
    <property type="term" value="C:plasma membrane"/>
    <property type="evidence" value="ECO:0007669"/>
    <property type="project" value="UniProtKB-SubCell"/>
</dbReference>
<accession>A0A9D2H5W6</accession>
<gene>
    <name evidence="6" type="ORF">H9800_05440</name>
</gene>
<evidence type="ECO:0000256" key="3">
    <source>
        <dbReference type="ARBA" id="ARBA00022989"/>
    </source>
</evidence>